<dbReference type="Gene3D" id="1.10.357.10">
    <property type="entry name" value="Tetracycline Repressor, domain 2"/>
    <property type="match status" value="1"/>
</dbReference>
<keyword evidence="1 2" id="KW-0238">DNA-binding</keyword>
<proteinExistence type="predicted"/>
<dbReference type="PANTHER" id="PTHR43479:SF7">
    <property type="entry name" value="TETR-FAMILY TRANSCRIPTIONAL REGULATOR"/>
    <property type="match status" value="1"/>
</dbReference>
<dbReference type="SUPFAM" id="SSF46689">
    <property type="entry name" value="Homeodomain-like"/>
    <property type="match status" value="1"/>
</dbReference>
<dbReference type="EMBL" id="DSYK01000455">
    <property type="protein sequence ID" value="HGS22052.1"/>
    <property type="molecule type" value="Genomic_DNA"/>
</dbReference>
<dbReference type="PRINTS" id="PR00455">
    <property type="entry name" value="HTHTETR"/>
</dbReference>
<dbReference type="InterPro" id="IPR050624">
    <property type="entry name" value="HTH-type_Tx_Regulator"/>
</dbReference>
<evidence type="ECO:0000313" key="4">
    <source>
        <dbReference type="EMBL" id="HGS22052.1"/>
    </source>
</evidence>
<feature type="DNA-binding region" description="H-T-H motif" evidence="2">
    <location>
        <begin position="39"/>
        <end position="58"/>
    </location>
</feature>
<sequence length="206" mass="23363">MLTTSLPQEKLDPRVRRTRALIERAFSELLTEKGFHAITVQDITERAEINRATFYAHFSDKYALLESSIQQAFRQELEKRTLNACHYSEQNLNALLVTVCEFIARSSGHCKSIESQFESLVETQVRQQIRLLLELWLNQVGSDIDPVIAATAASWVVYGLAQEWSHEKNRPAAEEYVGRILPIVLANLRLKQPGELTGGTHARDTA</sequence>
<dbReference type="InterPro" id="IPR023772">
    <property type="entry name" value="DNA-bd_HTH_TetR-type_CS"/>
</dbReference>
<dbReference type="PROSITE" id="PS50977">
    <property type="entry name" value="HTH_TETR_2"/>
    <property type="match status" value="1"/>
</dbReference>
<dbReference type="InterPro" id="IPR009057">
    <property type="entry name" value="Homeodomain-like_sf"/>
</dbReference>
<protein>
    <submittedName>
        <fullName evidence="4">TetR/AcrR family transcriptional regulator</fullName>
    </submittedName>
</protein>
<evidence type="ECO:0000256" key="2">
    <source>
        <dbReference type="PROSITE-ProRule" id="PRU00335"/>
    </source>
</evidence>
<dbReference type="PANTHER" id="PTHR43479">
    <property type="entry name" value="ACREF/ENVCD OPERON REPRESSOR-RELATED"/>
    <property type="match status" value="1"/>
</dbReference>
<dbReference type="PROSITE" id="PS01081">
    <property type="entry name" value="HTH_TETR_1"/>
    <property type="match status" value="1"/>
</dbReference>
<dbReference type="InterPro" id="IPR001647">
    <property type="entry name" value="HTH_TetR"/>
</dbReference>
<accession>A0A7C4KHZ1</accession>
<dbReference type="Pfam" id="PF00440">
    <property type="entry name" value="TetR_N"/>
    <property type="match status" value="1"/>
</dbReference>
<dbReference type="GO" id="GO:0003677">
    <property type="term" value="F:DNA binding"/>
    <property type="evidence" value="ECO:0007669"/>
    <property type="project" value="UniProtKB-UniRule"/>
</dbReference>
<evidence type="ECO:0000259" key="3">
    <source>
        <dbReference type="PROSITE" id="PS50977"/>
    </source>
</evidence>
<organism evidence="4">
    <name type="scientific">Anaerolinea thermolimosa</name>
    <dbReference type="NCBI Taxonomy" id="229919"/>
    <lineage>
        <taxon>Bacteria</taxon>
        <taxon>Bacillati</taxon>
        <taxon>Chloroflexota</taxon>
        <taxon>Anaerolineae</taxon>
        <taxon>Anaerolineales</taxon>
        <taxon>Anaerolineaceae</taxon>
        <taxon>Anaerolinea</taxon>
    </lineage>
</organism>
<evidence type="ECO:0000256" key="1">
    <source>
        <dbReference type="ARBA" id="ARBA00023125"/>
    </source>
</evidence>
<feature type="domain" description="HTH tetR-type" evidence="3">
    <location>
        <begin position="16"/>
        <end position="76"/>
    </location>
</feature>
<comment type="caution">
    <text evidence="4">The sequence shown here is derived from an EMBL/GenBank/DDBJ whole genome shotgun (WGS) entry which is preliminary data.</text>
</comment>
<reference evidence="4" key="1">
    <citation type="journal article" date="2020" name="mSystems">
        <title>Genome- and Community-Level Interaction Insights into Carbon Utilization and Element Cycling Functions of Hydrothermarchaeota in Hydrothermal Sediment.</title>
        <authorList>
            <person name="Zhou Z."/>
            <person name="Liu Y."/>
            <person name="Xu W."/>
            <person name="Pan J."/>
            <person name="Luo Z.H."/>
            <person name="Li M."/>
        </authorList>
    </citation>
    <scope>NUCLEOTIDE SEQUENCE [LARGE SCALE GENOMIC DNA]</scope>
    <source>
        <strain evidence="4">SpSt-573</strain>
    </source>
</reference>
<name>A0A7C4KHZ1_9CHLR</name>
<dbReference type="AlphaFoldDB" id="A0A7C4KHZ1"/>
<gene>
    <name evidence="4" type="ORF">ENT37_09300</name>
</gene>